<evidence type="ECO:0000313" key="1">
    <source>
        <dbReference type="EMBL" id="CAH2715032.1"/>
    </source>
</evidence>
<dbReference type="EMBL" id="CALBWS010000012">
    <property type="protein sequence ID" value="CAH2715032.1"/>
    <property type="molecule type" value="Genomic_DNA"/>
</dbReference>
<dbReference type="Proteomes" id="UP000838308">
    <property type="component" value="Unassembled WGS sequence"/>
</dbReference>
<protein>
    <recommendedName>
        <fullName evidence="3">Transposase</fullName>
    </recommendedName>
</protein>
<evidence type="ECO:0008006" key="3">
    <source>
        <dbReference type="Google" id="ProtNLM"/>
    </source>
</evidence>
<keyword evidence="2" id="KW-1185">Reference proteome</keyword>
<gene>
    <name evidence="1" type="ORF">BACCIP111895_02209</name>
</gene>
<accession>A0ABM9EQW5</accession>
<comment type="caution">
    <text evidence="1">The sequence shown here is derived from an EMBL/GenBank/DDBJ whole genome shotgun (WGS) entry which is preliminary data.</text>
</comment>
<evidence type="ECO:0000313" key="2">
    <source>
        <dbReference type="Proteomes" id="UP000838308"/>
    </source>
</evidence>
<organism evidence="1 2">
    <name type="scientific">Neobacillus rhizosphaerae</name>
    <dbReference type="NCBI Taxonomy" id="2880965"/>
    <lineage>
        <taxon>Bacteria</taxon>
        <taxon>Bacillati</taxon>
        <taxon>Bacillota</taxon>
        <taxon>Bacilli</taxon>
        <taxon>Bacillales</taxon>
        <taxon>Bacillaceae</taxon>
        <taxon>Neobacillus</taxon>
    </lineage>
</organism>
<reference evidence="1" key="1">
    <citation type="submission" date="2022-04" db="EMBL/GenBank/DDBJ databases">
        <authorList>
            <person name="Criscuolo A."/>
        </authorList>
    </citation>
    <scope>NUCLEOTIDE SEQUENCE</scope>
    <source>
        <strain evidence="1">CIP111895</strain>
    </source>
</reference>
<name>A0ABM9EQW5_9BACI</name>
<proteinExistence type="predicted"/>
<sequence length="31" mass="3499">MKLMVSQAIEKPSTVFIFCGKGAERRKNESL</sequence>